<feature type="region of interest" description="Disordered" evidence="1">
    <location>
        <begin position="989"/>
        <end position="1009"/>
    </location>
</feature>
<dbReference type="PANTHER" id="PTHR17469">
    <property type="entry name" value="SPERM SPECIFIC ANTIGEN 2-RELATED"/>
    <property type="match status" value="1"/>
</dbReference>
<feature type="region of interest" description="Disordered" evidence="1">
    <location>
        <begin position="219"/>
        <end position="238"/>
    </location>
</feature>
<dbReference type="GeneID" id="103041460"/>
<gene>
    <name evidence="4" type="primary">itprid1</name>
    <name evidence="3" type="synonym">ITPRID1</name>
    <name evidence="3" type="ORF">AMEX_G8803</name>
</gene>
<reference evidence="3 6" key="1">
    <citation type="submission" date="2021-07" db="EMBL/GenBank/DDBJ databases">
        <authorList>
            <person name="Imarazene B."/>
            <person name="Zahm M."/>
            <person name="Klopp C."/>
            <person name="Cabau C."/>
            <person name="Beille S."/>
            <person name="Jouanno E."/>
            <person name="Castinel A."/>
            <person name="Lluch J."/>
            <person name="Gil L."/>
            <person name="Kuchtly C."/>
            <person name="Lopez Roques C."/>
            <person name="Donnadieu C."/>
            <person name="Parrinello H."/>
            <person name="Journot L."/>
            <person name="Du K."/>
            <person name="Schartl M."/>
            <person name="Retaux S."/>
            <person name="Guiguen Y."/>
        </authorList>
    </citation>
    <scope>NUCLEOTIDE SEQUENCE [LARGE SCALE GENOMIC DNA]</scope>
    <source>
        <strain evidence="3">Pach_M1</strain>
        <tissue evidence="3">Testis</tissue>
    </source>
</reference>
<dbReference type="EMBL" id="JAICCE010000006">
    <property type="protein sequence ID" value="KAG9276487.1"/>
    <property type="molecule type" value="Genomic_DNA"/>
</dbReference>
<reference evidence="4" key="2">
    <citation type="submission" date="2025-05" db="UniProtKB">
        <authorList>
            <consortium name="Ensembl"/>
        </authorList>
    </citation>
    <scope>IDENTIFICATION</scope>
</reference>
<feature type="region of interest" description="Disordered" evidence="1">
    <location>
        <begin position="436"/>
        <end position="488"/>
    </location>
</feature>
<proteinExistence type="predicted"/>
<organism evidence="4 5">
    <name type="scientific">Astyanax mexicanus</name>
    <name type="common">Blind cave fish</name>
    <name type="synonym">Astyanax fasciatus mexicanus</name>
    <dbReference type="NCBI Taxonomy" id="7994"/>
    <lineage>
        <taxon>Eukaryota</taxon>
        <taxon>Metazoa</taxon>
        <taxon>Chordata</taxon>
        <taxon>Craniata</taxon>
        <taxon>Vertebrata</taxon>
        <taxon>Euteleostomi</taxon>
        <taxon>Actinopterygii</taxon>
        <taxon>Neopterygii</taxon>
        <taxon>Teleostei</taxon>
        <taxon>Ostariophysi</taxon>
        <taxon>Characiformes</taxon>
        <taxon>Characoidei</taxon>
        <taxon>Acestrorhamphidae</taxon>
        <taxon>Acestrorhamphinae</taxon>
        <taxon>Astyanax</taxon>
    </lineage>
</organism>
<dbReference type="PANTHER" id="PTHR17469:SF14">
    <property type="entry name" value="PROTEIN ITPRID1"/>
    <property type="match status" value="1"/>
</dbReference>
<feature type="compositionally biased region" description="Polar residues" evidence="1">
    <location>
        <begin position="436"/>
        <end position="451"/>
    </location>
</feature>
<feature type="region of interest" description="Disordered" evidence="1">
    <location>
        <begin position="682"/>
        <end position="706"/>
    </location>
</feature>
<dbReference type="Proteomes" id="UP000694621">
    <property type="component" value="Unplaced"/>
</dbReference>
<feature type="region of interest" description="Disordered" evidence="1">
    <location>
        <begin position="247"/>
        <end position="341"/>
    </location>
</feature>
<feature type="region of interest" description="Disordered" evidence="1">
    <location>
        <begin position="1"/>
        <end position="40"/>
    </location>
</feature>
<dbReference type="AlphaFoldDB" id="A0A8B9LMS4"/>
<sequence>MAADHLADKRARLHASKSRWTGRTDDVSVTQPLASPSTEKCHKDSIRQWLNSITEEDSKPVAIQDTPARRLKRNGSSEDDLALGIEASLYGKPAVRATEGYLRSFVPRTPLPRWNSLTSAFSTHSGPLSVMDVLNLWQDDPEELLLDLGFGAEEPDITVKIPARFINHQSKARGINIQLFLEAQKNRMDIENPDVRNRFRQLEVLQQVTTAFNSLVGGPAQVAEKPGEPQISAETRERRKRVGMLLRKASKKSLSQAATSQDQQPLSPPLTGPSYSPDLPADPPQDKRSPVKRARQCLPEIASLSPLVEEQNSIPEAAEPSSAPPQTQCKSSGPSGVREPCNVTFAHKGQGQPAESFELEEIQSFDEGSIAGSCTGPADHAGSEQASLSRVSSCVVRTNSCQSDSSGFLEEPFVPAFSQHPCPGPELMKVLHAMSGESTDSQQKSVEQQETVELHSTDHSISSERMLEHTESCETQSNAASRKELTGGGDAAESYLQDADEVDVNVVQKDVAEDYTGKSTTLQDTDRLDCSVDVYVVSKDIAEDCISKENITSQDTSKVDYLVDADVARTDIAEDCMSKNTTAEDIDHVECLVDVNVAQKDIAKDCKTSENTTAEDTNNVDCLGEINVAQKELAVYHNTGQSATAVEDSLSPPPDVIPQADSQKEVRKSKCTAFDEGSFPFDLEADITENKKPTETNSGGGYSGRSVSVQMRSSLSSVSQSSFRGSLSHSLSLGPNSPSSVEPRRESFSHRNQSDANKDHLSSSPHNPASPEQVTSSPHPWHSEDSFKGLPNLQFHSTTLDMGTSYEEDKRWEGTLWTGTGQCCCSCDHNCHCCCQNKSGQKQHSSIISHLHTASSLPYSLDELEGMMRCMRKFRWVLSEIEERLQEEHTSVLNSLSDVHRADVQGVLELRAAVKQEAVLLEQQLTDLVHAYDDSIKMKLNRLLDEQSQLCSQLHITPFDTPHPANTCKRSVAVQCCLLPGMDTTQSCLSQQPTSDSDFTNGSDWSPSSKTDKLDFVGFIKSLKDVTINNDSLE</sequence>
<evidence type="ECO:0000313" key="5">
    <source>
        <dbReference type="Proteomes" id="UP000694621"/>
    </source>
</evidence>
<feature type="compositionally biased region" description="Polar residues" evidence="1">
    <location>
        <begin position="252"/>
        <end position="265"/>
    </location>
</feature>
<evidence type="ECO:0000313" key="4">
    <source>
        <dbReference type="Ensembl" id="ENSAMXP00005052736.1"/>
    </source>
</evidence>
<feature type="compositionally biased region" description="Low complexity" evidence="1">
    <location>
        <begin position="725"/>
        <end position="740"/>
    </location>
</feature>
<accession>A0A8B9LMS4</accession>
<feature type="compositionally biased region" description="Polar residues" evidence="1">
    <location>
        <begin position="27"/>
        <end position="38"/>
    </location>
</feature>
<dbReference type="Pfam" id="PF14722">
    <property type="entry name" value="KRAP_IP3R_bind"/>
    <property type="match status" value="1"/>
</dbReference>
<dbReference type="SMART" id="SM01257">
    <property type="entry name" value="KRAP_IP3R_bind"/>
    <property type="match status" value="1"/>
</dbReference>
<dbReference type="KEGG" id="amex:103041460"/>
<feature type="domain" description="ITPR-interacting" evidence="2">
    <location>
        <begin position="113"/>
        <end position="253"/>
    </location>
</feature>
<dbReference type="InterPro" id="IPR043444">
    <property type="entry name" value="TESPA1-like"/>
</dbReference>
<feature type="region of interest" description="Disordered" evidence="1">
    <location>
        <begin position="725"/>
        <end position="794"/>
    </location>
</feature>
<feature type="compositionally biased region" description="Basic and acidic residues" evidence="1">
    <location>
        <begin position="452"/>
        <end position="472"/>
    </location>
</feature>
<evidence type="ECO:0000256" key="1">
    <source>
        <dbReference type="SAM" id="MobiDB-lite"/>
    </source>
</evidence>
<dbReference type="CTD" id="223075"/>
<dbReference type="Ensembl" id="ENSAMXT00005057050.1">
    <property type="protein sequence ID" value="ENSAMXP00005052736.1"/>
    <property type="gene ID" value="ENSAMXG00005023707.1"/>
</dbReference>
<feature type="compositionally biased region" description="Basic and acidic residues" evidence="1">
    <location>
        <begin position="742"/>
        <end position="761"/>
    </location>
</feature>
<feature type="region of interest" description="Disordered" evidence="1">
    <location>
        <begin position="644"/>
        <end position="669"/>
    </location>
</feature>
<name>A0A8B9LMS4_ASTMX</name>
<evidence type="ECO:0000259" key="2">
    <source>
        <dbReference type="SMART" id="SM01257"/>
    </source>
</evidence>
<feature type="compositionally biased region" description="Polar residues" evidence="1">
    <location>
        <begin position="762"/>
        <end position="778"/>
    </location>
</feature>
<feature type="compositionally biased region" description="Low complexity" evidence="1">
    <location>
        <begin position="315"/>
        <end position="325"/>
    </location>
</feature>
<evidence type="ECO:0000313" key="6">
    <source>
        <dbReference type="Proteomes" id="UP000752171"/>
    </source>
</evidence>
<dbReference type="InterPro" id="IPR029325">
    <property type="entry name" value="ITPR-bd"/>
</dbReference>
<evidence type="ECO:0000313" key="3">
    <source>
        <dbReference type="EMBL" id="KAG9276487.1"/>
    </source>
</evidence>
<dbReference type="GO" id="GO:0005102">
    <property type="term" value="F:signaling receptor binding"/>
    <property type="evidence" value="ECO:0007669"/>
    <property type="project" value="InterPro"/>
</dbReference>
<protein>
    <submittedName>
        <fullName evidence="3">Coiled-coil domain-containing protein 129 isoform X1</fullName>
    </submittedName>
</protein>
<dbReference type="Proteomes" id="UP000752171">
    <property type="component" value="Unassembled WGS sequence"/>
</dbReference>
<feature type="compositionally biased region" description="Basic and acidic residues" evidence="1">
    <location>
        <begin position="1"/>
        <end position="10"/>
    </location>
</feature>